<evidence type="ECO:0000256" key="1">
    <source>
        <dbReference type="ARBA" id="ARBA00004651"/>
    </source>
</evidence>
<gene>
    <name evidence="11" type="primary">LOC113522851</name>
</gene>
<evidence type="ECO:0000256" key="9">
    <source>
        <dbReference type="SAM" id="Phobius"/>
    </source>
</evidence>
<dbReference type="InterPro" id="IPR009318">
    <property type="entry name" value="Gustatory_rcpt"/>
</dbReference>
<dbReference type="PIRSF" id="PIRSF038981">
    <property type="entry name" value="GRP"/>
    <property type="match status" value="1"/>
</dbReference>
<keyword evidence="6 9" id="KW-0472">Membrane</keyword>
<reference evidence="11" key="1">
    <citation type="submission" date="2025-08" db="UniProtKB">
        <authorList>
            <consortium name="RefSeq"/>
        </authorList>
    </citation>
    <scope>IDENTIFICATION</scope>
    <source>
        <tissue evidence="11">Whole larvae</tissue>
    </source>
</reference>
<evidence type="ECO:0000256" key="7">
    <source>
        <dbReference type="ARBA" id="ARBA00023170"/>
    </source>
</evidence>
<name>A0ABM3MRK9_GALME</name>
<keyword evidence="10" id="KW-1185">Reference proteome</keyword>
<comment type="similarity">
    <text evidence="2">Belongs to the insect chemoreceptor superfamily. Gustatory receptor (GR) family. Gr5a subfamily.</text>
</comment>
<keyword evidence="5 9" id="KW-1133">Transmembrane helix</keyword>
<keyword evidence="7 8" id="KW-0675">Receptor</keyword>
<dbReference type="PANTHER" id="PTHR21421">
    <property type="entry name" value="GUSTATORY RECEPTOR"/>
    <property type="match status" value="1"/>
</dbReference>
<dbReference type="Pfam" id="PF06151">
    <property type="entry name" value="Trehalose_recp"/>
    <property type="match status" value="2"/>
</dbReference>
<evidence type="ECO:0000256" key="5">
    <source>
        <dbReference type="ARBA" id="ARBA00022989"/>
    </source>
</evidence>
<comment type="subcellular location">
    <subcellularLocation>
        <location evidence="1">Cell membrane</location>
        <topology evidence="1">Multi-pass membrane protein</topology>
    </subcellularLocation>
</comment>
<evidence type="ECO:0000256" key="8">
    <source>
        <dbReference type="PIRNR" id="PIRNR038981"/>
    </source>
</evidence>
<dbReference type="Proteomes" id="UP001652740">
    <property type="component" value="Unplaced"/>
</dbReference>
<evidence type="ECO:0000313" key="10">
    <source>
        <dbReference type="Proteomes" id="UP001652740"/>
    </source>
</evidence>
<keyword evidence="4 9" id="KW-0812">Transmembrane</keyword>
<evidence type="ECO:0000256" key="4">
    <source>
        <dbReference type="ARBA" id="ARBA00022692"/>
    </source>
</evidence>
<feature type="transmembrane region" description="Helical" evidence="9">
    <location>
        <begin position="201"/>
        <end position="224"/>
    </location>
</feature>
<comment type="function">
    <text evidence="8">Plays a role in the sugar gustatory response.</text>
</comment>
<feature type="transmembrane region" description="Helical" evidence="9">
    <location>
        <begin position="117"/>
        <end position="139"/>
    </location>
</feature>
<feature type="transmembrane region" description="Helical" evidence="9">
    <location>
        <begin position="268"/>
        <end position="289"/>
    </location>
</feature>
<dbReference type="RefSeq" id="XP_052753880.1">
    <property type="nucleotide sequence ID" value="XM_052897920.1"/>
</dbReference>
<evidence type="ECO:0000256" key="3">
    <source>
        <dbReference type="ARBA" id="ARBA00022475"/>
    </source>
</evidence>
<evidence type="ECO:0000256" key="2">
    <source>
        <dbReference type="ARBA" id="ARBA00005327"/>
    </source>
</evidence>
<dbReference type="GeneID" id="113522851"/>
<accession>A0ABM3MRK9</accession>
<keyword evidence="8" id="KW-0807">Transducer</keyword>
<dbReference type="PANTHER" id="PTHR21421:SF29">
    <property type="entry name" value="GUSTATORY RECEPTOR 5A FOR TREHALOSE-RELATED"/>
    <property type="match status" value="1"/>
</dbReference>
<protein>
    <recommendedName>
        <fullName evidence="8">Gustatory receptor</fullName>
    </recommendedName>
</protein>
<organism evidence="10 11">
    <name type="scientific">Galleria mellonella</name>
    <name type="common">Greater wax moth</name>
    <dbReference type="NCBI Taxonomy" id="7137"/>
    <lineage>
        <taxon>Eukaryota</taxon>
        <taxon>Metazoa</taxon>
        <taxon>Ecdysozoa</taxon>
        <taxon>Arthropoda</taxon>
        <taxon>Hexapoda</taxon>
        <taxon>Insecta</taxon>
        <taxon>Pterygota</taxon>
        <taxon>Neoptera</taxon>
        <taxon>Endopterygota</taxon>
        <taxon>Lepidoptera</taxon>
        <taxon>Glossata</taxon>
        <taxon>Ditrysia</taxon>
        <taxon>Pyraloidea</taxon>
        <taxon>Pyralidae</taxon>
        <taxon>Galleriinae</taxon>
        <taxon>Galleria</taxon>
    </lineage>
</organism>
<keyword evidence="3" id="KW-1003">Cell membrane</keyword>
<feature type="transmembrane region" description="Helical" evidence="9">
    <location>
        <begin position="319"/>
        <end position="339"/>
    </location>
</feature>
<proteinExistence type="inferred from homology"/>
<sequence length="419" mass="47992">MNEIKPISITVQSTDRSYSKLYNDLEKLNFKALHHKYPTINYGNKESTTTSKTPGKWTLCKAIQGHESDDINDQYSLFQHSMKWVLICGQCVGMNPVSGILEKEVSNIKFKYFSWRFLYGALLCFFQITASILCLFKLYRTFVSVRLLVEHILSLISNMIRGLHCQDEPYNFYRAYLEHSFSWLFEIGIPFSLPLGIVMQIINLICIISWSYSDFFIVCIGFYLTSILEKINTKVTSSRDKCMPPAFWKQLREDYTQAGRLVRNFDNAINGVIFTSYANNLFFICLQMFNVLSHRYKEKPSAAPCPNLPSGPFGGYENVIYFTYSLSFVLGRFLAVSLITSGIHTASNEPASALYDIPSTMYCSEVQRFIEQVHGDTLALSGLQFFYVTKSLVLTVASTIVTYELVLLQFNGEEMVHKN</sequence>
<evidence type="ECO:0000313" key="11">
    <source>
        <dbReference type="RefSeq" id="XP_052753880.1"/>
    </source>
</evidence>
<evidence type="ECO:0000256" key="6">
    <source>
        <dbReference type="ARBA" id="ARBA00023136"/>
    </source>
</evidence>